<feature type="transmembrane region" description="Helical" evidence="2">
    <location>
        <begin position="826"/>
        <end position="846"/>
    </location>
</feature>
<feature type="region of interest" description="Disordered" evidence="1">
    <location>
        <begin position="82"/>
        <end position="145"/>
    </location>
</feature>
<keyword evidence="3" id="KW-0732">Signal</keyword>
<feature type="compositionally biased region" description="Acidic residues" evidence="1">
    <location>
        <begin position="109"/>
        <end position="119"/>
    </location>
</feature>
<feature type="region of interest" description="Disordered" evidence="1">
    <location>
        <begin position="221"/>
        <end position="249"/>
    </location>
</feature>
<organism evidence="4 5">
    <name type="scientific">Prorocentrum cordatum</name>
    <dbReference type="NCBI Taxonomy" id="2364126"/>
    <lineage>
        <taxon>Eukaryota</taxon>
        <taxon>Sar</taxon>
        <taxon>Alveolata</taxon>
        <taxon>Dinophyceae</taxon>
        <taxon>Prorocentrales</taxon>
        <taxon>Prorocentraceae</taxon>
        <taxon>Prorocentrum</taxon>
    </lineage>
</organism>
<evidence type="ECO:0000256" key="3">
    <source>
        <dbReference type="SAM" id="SignalP"/>
    </source>
</evidence>
<feature type="transmembrane region" description="Helical" evidence="2">
    <location>
        <begin position="393"/>
        <end position="413"/>
    </location>
</feature>
<sequence>MLAGGLFCRATLVWELLALALALAFLKCDEALGDKKMSGAWEWAPALPFYLEVVAIILTIWSGFLCCFIELGRQVDAHSVGIEDGGKEPDEVGIEDGGKGPEVGIEDGGQQEEPEDEGTMDGGQQEGPEEEVGIEDGGQQEEPDEIGIEDGCHQEEPEDEIVIDDGGQQEEPEDLEGGDQQEEPGVKELEGGGQQEEGRSSEAISRLYYKKLPTGKALQLAPVTDNTWDDDGGGGDPEGISPTENGATVSGSRFAAESGCAARNAAHGKLAAALARVATLEAELADCRAVRGEAAAQAVRIAALPLGSQQVPDDVLVQELATRLALAVPVLMDMLANRRAAAVGAAVPRAAPAAPPPCGGSSGTRCGTLGADVSNELASSLTVDGGVGLGKDAVLVVVVALLFLSFALLAQWIHTAACLPSARRPREWRRTGVWLAGAGAACPLARPSRSPSSCAARVFPLRPRWLLGRVGGTLASRDWMTRPWQGLRAAVALASTLPLGLLKVVLFILIASLILSAVLSGGSEMAAGDIDGDFSMQEVGSRNQDGDRSLASDAVAHGGFDLSPHLGSDDGVEVDGEDGVGDGCTPLGSETVARQEPARGPKRLLALRRHVFAGFVALTVDRDIRRPGWQGAGALTTEAALVAASVAWCGAGSSHGLGRLSSLLTLGLLADCLFPEPSELCRSSASPGLALGTLVLPTLFAVQADVNVVLSVIAAIGVNNWGASLGLAACAAGVSTAKTRAVSHSLSWGLHIGALGALAVYVFARTPGDRVSSHPLIRWAPFVLVVLGSLMVLLDLTRHVLLDQNIAPVHLHMYNKDGSLTAVGEMGMYCTWCGVVLLVIGTGWFLNYQDKIASLYQSMFGKAGTPAPAAPEERA</sequence>
<feature type="chain" id="PRO_5046374082" evidence="3">
    <location>
        <begin position="23"/>
        <end position="875"/>
    </location>
</feature>
<feature type="region of interest" description="Disordered" evidence="1">
    <location>
        <begin position="575"/>
        <end position="596"/>
    </location>
</feature>
<gene>
    <name evidence="4" type="ORF">PCOR1329_LOCUS32676</name>
</gene>
<dbReference type="Proteomes" id="UP001189429">
    <property type="component" value="Unassembled WGS sequence"/>
</dbReference>
<accession>A0ABN9SU78</accession>
<keyword evidence="2" id="KW-1133">Transmembrane helix</keyword>
<feature type="transmembrane region" description="Helical" evidence="2">
    <location>
        <begin position="776"/>
        <end position="794"/>
    </location>
</feature>
<feature type="transmembrane region" description="Helical" evidence="2">
    <location>
        <begin position="708"/>
        <end position="734"/>
    </location>
</feature>
<keyword evidence="2" id="KW-0812">Transmembrane</keyword>
<feature type="region of interest" description="Disordered" evidence="1">
    <location>
        <begin position="168"/>
        <end position="201"/>
    </location>
</feature>
<comment type="caution">
    <text evidence="4">The sequence shown here is derived from an EMBL/GenBank/DDBJ whole genome shotgun (WGS) entry which is preliminary data.</text>
</comment>
<feature type="transmembrane region" description="Helical" evidence="2">
    <location>
        <begin position="746"/>
        <end position="764"/>
    </location>
</feature>
<dbReference type="EMBL" id="CAUYUJ010013337">
    <property type="protein sequence ID" value="CAK0836058.1"/>
    <property type="molecule type" value="Genomic_DNA"/>
</dbReference>
<feature type="transmembrane region" description="Helical" evidence="2">
    <location>
        <begin position="489"/>
        <end position="515"/>
    </location>
</feature>
<evidence type="ECO:0000313" key="4">
    <source>
        <dbReference type="EMBL" id="CAK0836058.1"/>
    </source>
</evidence>
<feature type="compositionally biased region" description="Acidic residues" evidence="1">
    <location>
        <begin position="127"/>
        <end position="145"/>
    </location>
</feature>
<name>A0ABN9SU78_9DINO</name>
<reference evidence="4" key="1">
    <citation type="submission" date="2023-10" db="EMBL/GenBank/DDBJ databases">
        <authorList>
            <person name="Chen Y."/>
            <person name="Shah S."/>
            <person name="Dougan E. K."/>
            <person name="Thang M."/>
            <person name="Chan C."/>
        </authorList>
    </citation>
    <scope>NUCLEOTIDE SEQUENCE [LARGE SCALE GENOMIC DNA]</scope>
</reference>
<evidence type="ECO:0000256" key="1">
    <source>
        <dbReference type="SAM" id="MobiDB-lite"/>
    </source>
</evidence>
<feature type="compositionally biased region" description="Acidic residues" evidence="1">
    <location>
        <begin position="168"/>
        <end position="182"/>
    </location>
</feature>
<keyword evidence="5" id="KW-1185">Reference proteome</keyword>
<evidence type="ECO:0000313" key="5">
    <source>
        <dbReference type="Proteomes" id="UP001189429"/>
    </source>
</evidence>
<feature type="compositionally biased region" description="Basic and acidic residues" evidence="1">
    <location>
        <begin position="184"/>
        <end position="200"/>
    </location>
</feature>
<protein>
    <submittedName>
        <fullName evidence="4">Uncharacterized protein</fullName>
    </submittedName>
</protein>
<feature type="signal peptide" evidence="3">
    <location>
        <begin position="1"/>
        <end position="22"/>
    </location>
</feature>
<proteinExistence type="predicted"/>
<feature type="transmembrane region" description="Helical" evidence="2">
    <location>
        <begin position="47"/>
        <end position="69"/>
    </location>
</feature>
<evidence type="ECO:0000256" key="2">
    <source>
        <dbReference type="SAM" id="Phobius"/>
    </source>
</evidence>
<keyword evidence="2" id="KW-0472">Membrane</keyword>